<protein>
    <submittedName>
        <fullName evidence="1">Uncharacterized protein</fullName>
    </submittedName>
</protein>
<dbReference type="Proteomes" id="UP000198951">
    <property type="component" value="Unassembled WGS sequence"/>
</dbReference>
<name>A0A1H4GBP1_9FLAO</name>
<gene>
    <name evidence="1" type="ORF">SAMN05443667_12013</name>
</gene>
<evidence type="ECO:0000313" key="1">
    <source>
        <dbReference type="EMBL" id="SEB07019.1"/>
    </source>
</evidence>
<sequence>MIYYQYEDIKHDLSVSGAIADYLFGKPQRKHNRTEFQIYSDVTTFEALKQVAVELNARFGFENDLYFTNKVDDAINFNKYRHIFTKLESYQFTNLQFKSFADKRKAQTDSLYEVLIKKELITDNKTKFIDFLQSEYNFKPAIINSFAKKINYEHNERVLKISDAWDEFAKKNMRT</sequence>
<accession>A0A1H4GBP1</accession>
<dbReference type="STRING" id="150146.SAMN05443667_12013"/>
<reference evidence="2" key="1">
    <citation type="submission" date="2016-10" db="EMBL/GenBank/DDBJ databases">
        <authorList>
            <person name="Varghese N."/>
            <person name="Submissions S."/>
        </authorList>
    </citation>
    <scope>NUCLEOTIDE SEQUENCE [LARGE SCALE GENOMIC DNA]</scope>
    <source>
        <strain evidence="2">DSM 22376</strain>
    </source>
</reference>
<dbReference type="AlphaFoldDB" id="A0A1H4GBP1"/>
<dbReference type="OrthoDB" id="1428739at2"/>
<organism evidence="1 2">
    <name type="scientific">Flavobacterium gillisiae</name>
    <dbReference type="NCBI Taxonomy" id="150146"/>
    <lineage>
        <taxon>Bacteria</taxon>
        <taxon>Pseudomonadati</taxon>
        <taxon>Bacteroidota</taxon>
        <taxon>Flavobacteriia</taxon>
        <taxon>Flavobacteriales</taxon>
        <taxon>Flavobacteriaceae</taxon>
        <taxon>Flavobacterium</taxon>
    </lineage>
</organism>
<keyword evidence="2" id="KW-1185">Reference proteome</keyword>
<evidence type="ECO:0000313" key="2">
    <source>
        <dbReference type="Proteomes" id="UP000198951"/>
    </source>
</evidence>
<dbReference type="EMBL" id="FNRD01000020">
    <property type="protein sequence ID" value="SEB07019.1"/>
    <property type="molecule type" value="Genomic_DNA"/>
</dbReference>
<proteinExistence type="predicted"/>
<dbReference type="RefSeq" id="WP_091093935.1">
    <property type="nucleotide sequence ID" value="NZ_FNRD01000020.1"/>
</dbReference>